<dbReference type="STRING" id="1528.SAMN04488579_1347"/>
<dbReference type="OrthoDB" id="9813438at2"/>
<dbReference type="GO" id="GO:0016301">
    <property type="term" value="F:kinase activity"/>
    <property type="evidence" value="ECO:0007669"/>
    <property type="project" value="UniProtKB-KW"/>
</dbReference>
<dbReference type="Gene3D" id="3.30.565.10">
    <property type="entry name" value="Histidine kinase-like ATPase, C-terminal domain"/>
    <property type="match status" value="1"/>
</dbReference>
<reference evidence="2" key="1">
    <citation type="submission" date="2016-10" db="EMBL/GenBank/DDBJ databases">
        <authorList>
            <person name="Varghese N."/>
            <person name="Submissions S."/>
        </authorList>
    </citation>
    <scope>NUCLEOTIDE SEQUENCE [LARGE SCALE GENOMIC DNA]</scope>
    <source>
        <strain evidence="2">VPI 5359</strain>
    </source>
</reference>
<keyword evidence="1" id="KW-0808">Transferase</keyword>
<protein>
    <submittedName>
        <fullName evidence="1">Histidine kinase-, DNA gyrase B-, and HSP90-like ATPase</fullName>
    </submittedName>
</protein>
<evidence type="ECO:0000313" key="1">
    <source>
        <dbReference type="EMBL" id="SDY43403.1"/>
    </source>
</evidence>
<dbReference type="AlphaFoldDB" id="A0A1H3JU23"/>
<keyword evidence="1" id="KW-0418">Kinase</keyword>
<accession>A0A1H3JU23</accession>
<name>A0A1H3JU23_EUBBA</name>
<gene>
    <name evidence="1" type="ORF">SAMN04488579_1347</name>
</gene>
<dbReference type="Proteomes" id="UP000199652">
    <property type="component" value="Unassembled WGS sequence"/>
</dbReference>
<dbReference type="Pfam" id="PF13589">
    <property type="entry name" value="HATPase_c_3"/>
    <property type="match status" value="1"/>
</dbReference>
<keyword evidence="2" id="KW-1185">Reference proteome</keyword>
<dbReference type="SUPFAM" id="SSF55874">
    <property type="entry name" value="ATPase domain of HSP90 chaperone/DNA topoisomerase II/histidine kinase"/>
    <property type="match status" value="1"/>
</dbReference>
<organism evidence="1 2">
    <name type="scientific">Eubacterium barkeri</name>
    <name type="common">Clostridium barkeri</name>
    <dbReference type="NCBI Taxonomy" id="1528"/>
    <lineage>
        <taxon>Bacteria</taxon>
        <taxon>Bacillati</taxon>
        <taxon>Bacillota</taxon>
        <taxon>Clostridia</taxon>
        <taxon>Eubacteriales</taxon>
        <taxon>Eubacteriaceae</taxon>
        <taxon>Eubacterium</taxon>
    </lineage>
</organism>
<dbReference type="InterPro" id="IPR036890">
    <property type="entry name" value="HATPase_C_sf"/>
</dbReference>
<evidence type="ECO:0000313" key="2">
    <source>
        <dbReference type="Proteomes" id="UP000199652"/>
    </source>
</evidence>
<sequence>MKSKTNIPHAPVLMNSLRSLGYTFESAIADLVDNSIGAGSQNINIELNTIEEPYIIISDDGHGMDEEELFEAMRYGSTDPDDDRKDSDLGRFGLGMKSASLSQCRKLTVASKKNGKISCCGWDIDHVIDKQEWSVLMYDQCEIRRLPEIDRISELAHGTFLLLQNFDRISESTGDLTQTLKVQMDRTIDHLALVFHRFTEKGIVISVNGSPIPARDPFLRKHKATINLREQKIKIEKSVITVKPYVLPHLTKIKQKDIELVGSKENLKENQGFYVYRNERLIIWGTWFRLYKKNELGKLARVMVDIPNTLDSMWSLDIKKSKARLPDIIKQQLHASVLSSMEKSDQVFSYRGRKDKKENDFNYVWERMTLRENEYRYEINRNLPQLKILAEILGKKELQLLNQVLDLIEDTLPLQALYLDSANGKLTEYTPDEIELIDSIKLNLKQAESIGLNKSGLIEGFYTTAPYCLSSKVKEFLKGEKNHE</sequence>
<dbReference type="EMBL" id="FNOU01000034">
    <property type="protein sequence ID" value="SDY43403.1"/>
    <property type="molecule type" value="Genomic_DNA"/>
</dbReference>
<proteinExistence type="predicted"/>
<dbReference type="RefSeq" id="WP_090247194.1">
    <property type="nucleotide sequence ID" value="NZ_FNOU01000034.1"/>
</dbReference>